<dbReference type="STRING" id="1007099.SAMN05216287_3738"/>
<dbReference type="RefSeq" id="WP_090231155.1">
    <property type="nucleotide sequence ID" value="NZ_FNNU01000006.1"/>
</dbReference>
<sequence length="222" mass="23882">MRFINNWITQLDAELPVGGTTLPIPAAALDRLDLSESGYYLLTLVPSMDPLEQQNAEVVRIFMGQDGPEIERGVEQTTERAWSAGAYVIAGVTAGMMRRLTKAGQFEVYSPGEYAFGLDTGFLYVQSEWEPGDYAIETQVLASPETTAFDFHFKGGGGSTRIILSGAGQFASAQVYGMPAGRATSVEIDGSSTIITGLTGGVFGRCVITGYNAVYYVTSEFH</sequence>
<dbReference type="EMBL" id="FNNU01000006">
    <property type="protein sequence ID" value="SDX78531.1"/>
    <property type="molecule type" value="Genomic_DNA"/>
</dbReference>
<protein>
    <submittedName>
        <fullName evidence="1">Uncharacterized protein</fullName>
    </submittedName>
</protein>
<proteinExistence type="predicted"/>
<reference evidence="2" key="1">
    <citation type="submission" date="2016-10" db="EMBL/GenBank/DDBJ databases">
        <authorList>
            <person name="Varghese N."/>
            <person name="Submissions S."/>
        </authorList>
    </citation>
    <scope>NUCLEOTIDE SEQUENCE [LARGE SCALE GENOMIC DNA]</scope>
    <source>
        <strain evidence="2">NRRL B-59562</strain>
    </source>
</reference>
<gene>
    <name evidence="1" type="ORF">SAMN05216287_3738</name>
</gene>
<dbReference type="Proteomes" id="UP000243778">
    <property type="component" value="Unassembled WGS sequence"/>
</dbReference>
<dbReference type="AlphaFoldDB" id="A0A1H3EIK3"/>
<organism evidence="1 2">
    <name type="scientific">Pseudomonas kuykendallii</name>
    <dbReference type="NCBI Taxonomy" id="1007099"/>
    <lineage>
        <taxon>Bacteria</taxon>
        <taxon>Pseudomonadati</taxon>
        <taxon>Pseudomonadota</taxon>
        <taxon>Gammaproteobacteria</taxon>
        <taxon>Pseudomonadales</taxon>
        <taxon>Pseudomonadaceae</taxon>
        <taxon>Pseudomonas</taxon>
    </lineage>
</organism>
<keyword evidence="2" id="KW-1185">Reference proteome</keyword>
<accession>A0A1H3EIK3</accession>
<name>A0A1H3EIK3_9PSED</name>
<evidence type="ECO:0000313" key="2">
    <source>
        <dbReference type="Proteomes" id="UP000243778"/>
    </source>
</evidence>
<dbReference type="OrthoDB" id="7031774at2"/>
<evidence type="ECO:0000313" key="1">
    <source>
        <dbReference type="EMBL" id="SDX78531.1"/>
    </source>
</evidence>